<dbReference type="RefSeq" id="WP_074716005.1">
    <property type="nucleotide sequence ID" value="NZ_FNPG01000006.1"/>
</dbReference>
<protein>
    <submittedName>
        <fullName evidence="1">Flagellar hook-associated protein 2</fullName>
    </submittedName>
</protein>
<evidence type="ECO:0000313" key="1">
    <source>
        <dbReference type="EMBL" id="SDY02497.1"/>
    </source>
</evidence>
<dbReference type="STRING" id="1122142.SAMN02910414_00574"/>
<accession>A0A1H3GHF6</accession>
<dbReference type="EMBL" id="FNPG01000006">
    <property type="protein sequence ID" value="SDY02497.1"/>
    <property type="molecule type" value="Genomic_DNA"/>
</dbReference>
<name>A0A1H3GHF6_9FIRM</name>
<keyword evidence="1" id="KW-0282">Flagellum</keyword>
<dbReference type="AlphaFoldDB" id="A0A1H3GHF6"/>
<sequence length="432" mass="48148">MPKIENAYTYFLQSSNSRKSSKYDSHSKNDLKKVYTKMIQVNKNSPLFKLTEPSTAKRFAIDIKESSRNLLHIVASLSENEDINSCFEKKVAYSSNPIVAKALFTGESSLDNGDSFYLCVNSLAKPQINTGNYLKDNNMSLPIGNYSFDLKTQSATYEFQFNVKLGEDNLSVQRKLVNLINSAHIGVEASLVSDDDNKHAIRISSINTGVPETGANQFNIFPSSKANDIAVMNILGISNVTQSPTNANFTINDDEYSTTSNSFSLDNGLEIELLKEGKNSTSKIGFKNNFDAIFDNVTNLTTAYNNMLTLAQKYATIPNRNTNRSQFFINMASVSTSMKSQLDSIGLEVNDNGYVFVNDILLEDAISSENIETTFATLNNFKNSIGNKADDISINPFAYMDRIIYEYKPPYNNFPTPYLPSSFVGLFLDNYV</sequence>
<keyword evidence="1" id="KW-0966">Cell projection</keyword>
<dbReference type="Proteomes" id="UP000183918">
    <property type="component" value="Unassembled WGS sequence"/>
</dbReference>
<organism evidence="1 2">
    <name type="scientific">Lachnobacterium bovis DSM 14045</name>
    <dbReference type="NCBI Taxonomy" id="1122142"/>
    <lineage>
        <taxon>Bacteria</taxon>
        <taxon>Bacillati</taxon>
        <taxon>Bacillota</taxon>
        <taxon>Clostridia</taxon>
        <taxon>Lachnospirales</taxon>
        <taxon>Lachnospiraceae</taxon>
        <taxon>Lachnobacterium</taxon>
    </lineage>
</organism>
<proteinExistence type="predicted"/>
<keyword evidence="2" id="KW-1185">Reference proteome</keyword>
<dbReference type="OrthoDB" id="9763527at2"/>
<gene>
    <name evidence="1" type="ORF">SAMN02910414_00574</name>
</gene>
<evidence type="ECO:0000313" key="2">
    <source>
        <dbReference type="Proteomes" id="UP000183918"/>
    </source>
</evidence>
<keyword evidence="1" id="KW-0969">Cilium</keyword>
<reference evidence="1 2" key="1">
    <citation type="submission" date="2016-10" db="EMBL/GenBank/DDBJ databases">
        <authorList>
            <person name="de Groot N.N."/>
        </authorList>
    </citation>
    <scope>NUCLEOTIDE SEQUENCE [LARGE SCALE GENOMIC DNA]</scope>
    <source>
        <strain evidence="1 2">DSM 14045</strain>
    </source>
</reference>